<dbReference type="GO" id="GO:0008270">
    <property type="term" value="F:zinc ion binding"/>
    <property type="evidence" value="ECO:0007669"/>
    <property type="project" value="UniProtKB-KW"/>
</dbReference>
<feature type="region of interest" description="Disordered" evidence="2">
    <location>
        <begin position="779"/>
        <end position="866"/>
    </location>
</feature>
<evidence type="ECO:0000256" key="2">
    <source>
        <dbReference type="SAM" id="MobiDB-lite"/>
    </source>
</evidence>
<dbReference type="PROSITE" id="PS00028">
    <property type="entry name" value="ZINC_FINGER_C2H2_1"/>
    <property type="match status" value="1"/>
</dbReference>
<feature type="compositionally biased region" description="Basic and acidic residues" evidence="2">
    <location>
        <begin position="854"/>
        <end position="866"/>
    </location>
</feature>
<dbReference type="EMBL" id="JAKLMC020000012">
    <property type="protein sequence ID" value="KAK5953273.1"/>
    <property type="molecule type" value="Genomic_DNA"/>
</dbReference>
<dbReference type="SMART" id="SM00355">
    <property type="entry name" value="ZnF_C2H2"/>
    <property type="match status" value="3"/>
</dbReference>
<dbReference type="PANTHER" id="PTHR35392:SF1">
    <property type="entry name" value="ZN(II)2CYS6 TRANSCRIPTION FACTOR (EUROFUNG)"/>
    <property type="match status" value="1"/>
</dbReference>
<feature type="compositionally biased region" description="Basic and acidic residues" evidence="2">
    <location>
        <begin position="210"/>
        <end position="240"/>
    </location>
</feature>
<evidence type="ECO:0000256" key="1">
    <source>
        <dbReference type="PROSITE-ProRule" id="PRU00042"/>
    </source>
</evidence>
<feature type="region of interest" description="Disordered" evidence="2">
    <location>
        <begin position="194"/>
        <end position="282"/>
    </location>
</feature>
<reference evidence="4 5" key="1">
    <citation type="submission" date="2022-12" db="EMBL/GenBank/DDBJ databases">
        <title>Genomic features and morphological characterization of a novel Knufia sp. strain isolated from spacecraft assembly facility.</title>
        <authorList>
            <person name="Teixeira M."/>
            <person name="Chander A.M."/>
            <person name="Stajich J.E."/>
            <person name="Venkateswaran K."/>
        </authorList>
    </citation>
    <scope>NUCLEOTIDE SEQUENCE [LARGE SCALE GENOMIC DNA]</scope>
    <source>
        <strain evidence="4 5">FJI-L2-BK-P2</strain>
    </source>
</reference>
<organism evidence="4 5">
    <name type="scientific">Knufia fluminis</name>
    <dbReference type="NCBI Taxonomy" id="191047"/>
    <lineage>
        <taxon>Eukaryota</taxon>
        <taxon>Fungi</taxon>
        <taxon>Dikarya</taxon>
        <taxon>Ascomycota</taxon>
        <taxon>Pezizomycotina</taxon>
        <taxon>Eurotiomycetes</taxon>
        <taxon>Chaetothyriomycetidae</taxon>
        <taxon>Chaetothyriales</taxon>
        <taxon>Trichomeriaceae</taxon>
        <taxon>Knufia</taxon>
    </lineage>
</organism>
<dbReference type="InterPro" id="IPR013087">
    <property type="entry name" value="Znf_C2H2_type"/>
</dbReference>
<dbReference type="InterPro" id="IPR052973">
    <property type="entry name" value="Fungal_sec-metab_reg_TF"/>
</dbReference>
<dbReference type="Gene3D" id="3.30.160.60">
    <property type="entry name" value="Classic Zinc Finger"/>
    <property type="match status" value="1"/>
</dbReference>
<feature type="compositionally biased region" description="Pro residues" evidence="2">
    <location>
        <begin position="155"/>
        <end position="168"/>
    </location>
</feature>
<evidence type="ECO:0000313" key="4">
    <source>
        <dbReference type="EMBL" id="KAK5953273.1"/>
    </source>
</evidence>
<keyword evidence="1" id="KW-0863">Zinc-finger</keyword>
<sequence>MQENRPLAPGGHPRPRDGQDEDGDPLVTSRAVELREFNDDARCVPCLRLARPCYVKEGADACLQCSTTSSARDCVFIRKVVRQERLNWFTWAELTGFNNNPYRNARDHIQHPQHHREGHGNHYQDRPPPGPMHYAPYPPPNHSGENHVERTWNSYPPPQGPQGPPQGPPVYNGQMPPPKRQRTEMYDGQDVFAHSRHPSLQNGPPPEWQSPRRPEYHLPEIRPHEGPPVRRPEEQPHPSSERPVSAPHDRNPKALDLKPPSAPPSALKRKLEPEPSDPMNLPHRCSKCEASFKTPAELKKHFARHEPQYFCNIPGCSRGRDGFTTKNDLDRHRKTMHKILSPNDRFWKCFFPDCAKTEKVWPRLDNFKAHIVRMHGAQYVQENVTRAEEWWDAQKTPMIGRSPETTHDLVAIEPKPQHEPSRLGVNNLLTEPPEHINGRRRHLSAEGRQEAAQVREMGACLRCALLKEKCDDNRVCHRCNSYANKHFNGTLICRRGNMSDYLIPLIPLFGNLPQPTETTKGWNLRSFSPRLQITTFSQLLEGRDFPKELQMFDVHKNSFTTALFKTMDEIISAHDRGGSSYGPEFLAELEVLRQLREVCCLTFDCVDDTLRHKPTDQEKADLIDKLQRTNLELREWYDELDNAVFDWKSRHLELNHHPMKKWNLFFSICAMLIMERLTVLLTRSWAHVTEVKEESQDDEAADTLCALLEFKFQRQAPAQHHFISMLLDDRSELQARSSHPIAQLAALTCTPDLRRTMGFLRETKGFETWKWLYEQFGDAGADPQEDESPKEQKMEDDEDSDTIQVDQGEAVTRSRRSSEGYNIRSRRSASKNHVGDDGGSQQNGHDEEDDQEAKDEGSHSPDKMSE</sequence>
<feature type="region of interest" description="Disordered" evidence="2">
    <location>
        <begin position="1"/>
        <end position="25"/>
    </location>
</feature>
<keyword evidence="1" id="KW-0479">Metal-binding</keyword>
<feature type="compositionally biased region" description="Pro residues" evidence="2">
    <location>
        <begin position="126"/>
        <end position="141"/>
    </location>
</feature>
<gene>
    <name evidence="4" type="ORF">OHC33_005841</name>
</gene>
<accession>A0AAN8EK48</accession>
<name>A0AAN8EK48_9EURO</name>
<dbReference type="Proteomes" id="UP001316803">
    <property type="component" value="Unassembled WGS sequence"/>
</dbReference>
<evidence type="ECO:0000313" key="5">
    <source>
        <dbReference type="Proteomes" id="UP001316803"/>
    </source>
</evidence>
<protein>
    <recommendedName>
        <fullName evidence="3">C2H2-type domain-containing protein</fullName>
    </recommendedName>
</protein>
<dbReference type="PROSITE" id="PS50157">
    <property type="entry name" value="ZINC_FINGER_C2H2_2"/>
    <property type="match status" value="1"/>
</dbReference>
<proteinExistence type="predicted"/>
<comment type="caution">
    <text evidence="4">The sequence shown here is derived from an EMBL/GenBank/DDBJ whole genome shotgun (WGS) entry which is preliminary data.</text>
</comment>
<feature type="region of interest" description="Disordered" evidence="2">
    <location>
        <begin position="111"/>
        <end position="182"/>
    </location>
</feature>
<keyword evidence="5" id="KW-1185">Reference proteome</keyword>
<keyword evidence="1" id="KW-0862">Zinc</keyword>
<feature type="domain" description="C2H2-type" evidence="3">
    <location>
        <begin position="283"/>
        <end position="310"/>
    </location>
</feature>
<dbReference type="PANTHER" id="PTHR35392">
    <property type="entry name" value="ZN(II)2CYS6 TRANSCRIPTION FACTOR (EUROFUNG)-RELATED-RELATED"/>
    <property type="match status" value="1"/>
</dbReference>
<dbReference type="AlphaFoldDB" id="A0AAN8EK48"/>
<feature type="compositionally biased region" description="Basic and acidic residues" evidence="2">
    <location>
        <begin position="247"/>
        <end position="256"/>
    </location>
</feature>
<evidence type="ECO:0000259" key="3">
    <source>
        <dbReference type="PROSITE" id="PS50157"/>
    </source>
</evidence>